<organism evidence="2">
    <name type="scientific">Siphoviridae sp. ctwnj8</name>
    <dbReference type="NCBI Taxonomy" id="2825734"/>
    <lineage>
        <taxon>Viruses</taxon>
        <taxon>Duplodnaviria</taxon>
        <taxon>Heunggongvirae</taxon>
        <taxon>Uroviricota</taxon>
        <taxon>Caudoviricetes</taxon>
    </lineage>
</organism>
<proteinExistence type="predicted"/>
<dbReference type="EMBL" id="BK015969">
    <property type="protein sequence ID" value="DAF87803.1"/>
    <property type="molecule type" value="Genomic_DNA"/>
</dbReference>
<evidence type="ECO:0000256" key="1">
    <source>
        <dbReference type="SAM" id="MobiDB-lite"/>
    </source>
</evidence>
<evidence type="ECO:0000313" key="2">
    <source>
        <dbReference type="EMBL" id="DAF87803.1"/>
    </source>
</evidence>
<feature type="region of interest" description="Disordered" evidence="1">
    <location>
        <begin position="1"/>
        <end position="31"/>
    </location>
</feature>
<protein>
    <submittedName>
        <fullName evidence="2">Uncharacterized protein</fullName>
    </submittedName>
</protein>
<accession>A0A8S5U039</accession>
<name>A0A8S5U039_9CAUD</name>
<reference evidence="2" key="1">
    <citation type="journal article" date="2021" name="Proc. Natl. Acad. Sci. U.S.A.">
        <title>A Catalog of Tens of Thousands of Viruses from Human Metagenomes Reveals Hidden Associations with Chronic Diseases.</title>
        <authorList>
            <person name="Tisza M.J."/>
            <person name="Buck C.B."/>
        </authorList>
    </citation>
    <scope>NUCLEOTIDE SEQUENCE</scope>
    <source>
        <strain evidence="2">Ctwnj8</strain>
    </source>
</reference>
<sequence length="31" mass="3438">MADENNVVETLEEELSAEALEELSNNKGDDE</sequence>
<feature type="compositionally biased region" description="Acidic residues" evidence="1">
    <location>
        <begin position="10"/>
        <end position="21"/>
    </location>
</feature>